<evidence type="ECO:0000256" key="3">
    <source>
        <dbReference type="SAM" id="MobiDB-lite"/>
    </source>
</evidence>
<comment type="caution">
    <text evidence="7">The sequence shown here is derived from an EMBL/GenBank/DDBJ whole genome shotgun (WGS) entry which is preliminary data.</text>
</comment>
<dbReference type="Gene3D" id="2.40.420.20">
    <property type="match status" value="1"/>
</dbReference>
<protein>
    <submittedName>
        <fullName evidence="7">HlyD family efflux transporter periplasmic adaptor subunit</fullName>
    </submittedName>
</protein>
<dbReference type="EMBL" id="QTJU01000008">
    <property type="protein sequence ID" value="RFM26602.1"/>
    <property type="molecule type" value="Genomic_DNA"/>
</dbReference>
<dbReference type="Gene3D" id="2.40.30.170">
    <property type="match status" value="1"/>
</dbReference>
<dbReference type="AlphaFoldDB" id="A0A3E1NFF4"/>
<sequence>MSKKLKWVIIILVVLVILLIVLSKAGAFGKDEGTRVSAEKVAKRTIIETVTASGKVYPEVEVKVSSDISGEVVELKVNEGDTVKKGQVLAKIYADIYASQRDQAAAQVSQSQAQAANANAQLGALKASLDQTEAAYNRQKTLLDQKVISRSEFETAQQAYFSAKANYVASQQTIRANMAGVASAQASLNRADKDVSRTTIMAPMDGVVSLMEVKRGERVVGTAQMTGTEMMRIADLNSIEVQVDVAEGDIPKVKLGDSAIVEIDAFNNRKFKGVVYKIANPLTLANSATATTSSTTTVTNYQVHIRLLPDSYRDLIVKNQPFPFRPNMTASADIQTSTHRDVLSVPLNAVTIRDPGADKKDPTKKDDNTVNKPASASADDDMQEVVFVYQADGKVKKVQVKTDIQDINNIEIKSGIKEGDQVITGPYDVVSKQLQDGAKVKIVPKEQLVQSLKK</sequence>
<reference evidence="7 8" key="1">
    <citation type="submission" date="2018-08" db="EMBL/GenBank/DDBJ databases">
        <title>Chitinophagaceae sp. K23C18032701, a novel bacterium isolated from forest soil.</title>
        <authorList>
            <person name="Wang C."/>
        </authorList>
    </citation>
    <scope>NUCLEOTIDE SEQUENCE [LARGE SCALE GENOMIC DNA]</scope>
    <source>
        <strain evidence="7 8">K23C18032701</strain>
    </source>
</reference>
<feature type="coiled-coil region" evidence="2">
    <location>
        <begin position="101"/>
        <end position="135"/>
    </location>
</feature>
<evidence type="ECO:0000259" key="5">
    <source>
        <dbReference type="Pfam" id="PF25967"/>
    </source>
</evidence>
<dbReference type="InterPro" id="IPR058625">
    <property type="entry name" value="MdtA-like_BSH"/>
</dbReference>
<name>A0A3E1NFF4_9BACT</name>
<dbReference type="Gene3D" id="1.10.287.470">
    <property type="entry name" value="Helix hairpin bin"/>
    <property type="match status" value="1"/>
</dbReference>
<dbReference type="OrthoDB" id="9809068at2"/>
<dbReference type="GO" id="GO:1990281">
    <property type="term" value="C:efflux pump complex"/>
    <property type="evidence" value="ECO:0007669"/>
    <property type="project" value="TreeGrafter"/>
</dbReference>
<feature type="compositionally biased region" description="Basic and acidic residues" evidence="3">
    <location>
        <begin position="355"/>
        <end position="369"/>
    </location>
</feature>
<dbReference type="PANTHER" id="PTHR30469:SF33">
    <property type="entry name" value="SLR1207 PROTEIN"/>
    <property type="match status" value="1"/>
</dbReference>
<dbReference type="Gene3D" id="2.40.50.100">
    <property type="match status" value="1"/>
</dbReference>
<dbReference type="RefSeq" id="WP_116848806.1">
    <property type="nucleotide sequence ID" value="NZ_QTJU01000008.1"/>
</dbReference>
<dbReference type="PANTHER" id="PTHR30469">
    <property type="entry name" value="MULTIDRUG RESISTANCE PROTEIN MDTA"/>
    <property type="match status" value="1"/>
</dbReference>
<feature type="domain" description="YknX-like beta-barrel" evidence="6">
    <location>
        <begin position="240"/>
        <end position="307"/>
    </location>
</feature>
<dbReference type="Pfam" id="PF25917">
    <property type="entry name" value="BSH_RND"/>
    <property type="match status" value="1"/>
</dbReference>
<feature type="region of interest" description="Disordered" evidence="3">
    <location>
        <begin position="353"/>
        <end position="377"/>
    </location>
</feature>
<dbReference type="SUPFAM" id="SSF111369">
    <property type="entry name" value="HlyD-like secretion proteins"/>
    <property type="match status" value="1"/>
</dbReference>
<gene>
    <name evidence="7" type="ORF">DXN05_18675</name>
</gene>
<evidence type="ECO:0000313" key="7">
    <source>
        <dbReference type="EMBL" id="RFM26602.1"/>
    </source>
</evidence>
<keyword evidence="1" id="KW-0813">Transport</keyword>
<evidence type="ECO:0000256" key="1">
    <source>
        <dbReference type="ARBA" id="ARBA00022448"/>
    </source>
</evidence>
<proteinExistence type="predicted"/>
<evidence type="ECO:0000313" key="8">
    <source>
        <dbReference type="Proteomes" id="UP000261284"/>
    </source>
</evidence>
<keyword evidence="2" id="KW-0175">Coiled coil</keyword>
<dbReference type="InterPro" id="IPR058636">
    <property type="entry name" value="Beta-barrel_YknX"/>
</dbReference>
<dbReference type="InterPro" id="IPR058627">
    <property type="entry name" value="MdtA-like_C"/>
</dbReference>
<evidence type="ECO:0000259" key="4">
    <source>
        <dbReference type="Pfam" id="PF25917"/>
    </source>
</evidence>
<feature type="domain" description="Multidrug resistance protein MdtA-like C-terminal permuted SH3" evidence="5">
    <location>
        <begin position="385"/>
        <end position="425"/>
    </location>
</feature>
<feature type="domain" description="Multidrug resistance protein MdtA-like barrel-sandwich hybrid" evidence="4">
    <location>
        <begin position="62"/>
        <end position="220"/>
    </location>
</feature>
<organism evidence="7 8">
    <name type="scientific">Deminuibacter soli</name>
    <dbReference type="NCBI Taxonomy" id="2291815"/>
    <lineage>
        <taxon>Bacteria</taxon>
        <taxon>Pseudomonadati</taxon>
        <taxon>Bacteroidota</taxon>
        <taxon>Chitinophagia</taxon>
        <taxon>Chitinophagales</taxon>
        <taxon>Chitinophagaceae</taxon>
        <taxon>Deminuibacter</taxon>
    </lineage>
</organism>
<evidence type="ECO:0000256" key="2">
    <source>
        <dbReference type="SAM" id="Coils"/>
    </source>
</evidence>
<evidence type="ECO:0000259" key="6">
    <source>
        <dbReference type="Pfam" id="PF25990"/>
    </source>
</evidence>
<dbReference type="Proteomes" id="UP000261284">
    <property type="component" value="Unassembled WGS sequence"/>
</dbReference>
<accession>A0A3E1NFF4</accession>
<dbReference type="GO" id="GO:0015562">
    <property type="term" value="F:efflux transmembrane transporter activity"/>
    <property type="evidence" value="ECO:0007669"/>
    <property type="project" value="TreeGrafter"/>
</dbReference>
<dbReference type="Pfam" id="PF25967">
    <property type="entry name" value="RND-MFP_C"/>
    <property type="match status" value="1"/>
</dbReference>
<dbReference type="Pfam" id="PF25990">
    <property type="entry name" value="Beta-barrel_YknX"/>
    <property type="match status" value="1"/>
</dbReference>
<keyword evidence="8" id="KW-1185">Reference proteome</keyword>